<feature type="transmembrane region" description="Helical" evidence="1">
    <location>
        <begin position="73"/>
        <end position="94"/>
    </location>
</feature>
<dbReference type="EMBL" id="LGUG01000004">
    <property type="protein sequence ID" value="KON97872.1"/>
    <property type="molecule type" value="Genomic_DNA"/>
</dbReference>
<gene>
    <name evidence="3" type="ORF">AF333_23010</name>
    <name evidence="4" type="ORF">SAMN04487909_10169</name>
</gene>
<dbReference type="Gene3D" id="2.40.50.140">
    <property type="entry name" value="Nucleic acid-binding proteins"/>
    <property type="match status" value="1"/>
</dbReference>
<dbReference type="PATRIC" id="fig|47500.8.peg.3126"/>
<evidence type="ECO:0000259" key="2">
    <source>
        <dbReference type="Pfam" id="PF25842"/>
    </source>
</evidence>
<feature type="transmembrane region" description="Helical" evidence="1">
    <location>
        <begin position="6"/>
        <end position="26"/>
    </location>
</feature>
<keyword evidence="1" id="KW-0472">Membrane</keyword>
<dbReference type="InterPro" id="IPR012340">
    <property type="entry name" value="NA-bd_OB-fold"/>
</dbReference>
<dbReference type="STRING" id="47500.AF333_23010"/>
<dbReference type="OrthoDB" id="1683445at2"/>
<name>A0A0D1XXG8_ANEMI</name>
<dbReference type="Proteomes" id="UP000182836">
    <property type="component" value="Unassembled WGS sequence"/>
</dbReference>
<feature type="transmembrane region" description="Helical" evidence="1">
    <location>
        <begin position="47"/>
        <end position="67"/>
    </location>
</feature>
<evidence type="ECO:0000313" key="5">
    <source>
        <dbReference type="Proteomes" id="UP000037269"/>
    </source>
</evidence>
<protein>
    <recommendedName>
        <fullName evidence="2">Membrane protein NfeD2 N-terminal transmembrane domain-containing protein</fullName>
    </recommendedName>
</protein>
<reference evidence="3 5" key="1">
    <citation type="submission" date="2015-07" db="EMBL/GenBank/DDBJ databases">
        <title>Fjat-14205 dsm 2895.</title>
        <authorList>
            <person name="Liu B."/>
            <person name="Wang J."/>
            <person name="Zhu Y."/>
            <person name="Liu G."/>
            <person name="Chen Q."/>
            <person name="Chen Z."/>
            <person name="Lan J."/>
            <person name="Che J."/>
            <person name="Ge C."/>
            <person name="Shi H."/>
            <person name="Pan Z."/>
            <person name="Liu X."/>
        </authorList>
    </citation>
    <scope>NUCLEOTIDE SEQUENCE [LARGE SCALE GENOMIC DNA]</scope>
    <source>
        <strain evidence="3 5">DSM 2895</strain>
    </source>
</reference>
<evidence type="ECO:0000313" key="4">
    <source>
        <dbReference type="EMBL" id="SDH96638.1"/>
    </source>
</evidence>
<dbReference type="EMBL" id="FNED01000001">
    <property type="protein sequence ID" value="SDH96638.1"/>
    <property type="molecule type" value="Genomic_DNA"/>
</dbReference>
<evidence type="ECO:0000313" key="3">
    <source>
        <dbReference type="EMBL" id="KON97872.1"/>
    </source>
</evidence>
<reference evidence="4 6" key="2">
    <citation type="submission" date="2016-10" db="EMBL/GenBank/DDBJ databases">
        <authorList>
            <person name="de Groot N.N."/>
        </authorList>
    </citation>
    <scope>NUCLEOTIDE SEQUENCE [LARGE SCALE GENOMIC DNA]</scope>
    <source>
        <strain evidence="4 6">DSM 2895</strain>
    </source>
</reference>
<accession>A0A0D1XXG8</accession>
<proteinExistence type="predicted"/>
<dbReference type="AlphaFoldDB" id="A0A0D1XXG8"/>
<evidence type="ECO:0000256" key="1">
    <source>
        <dbReference type="SAM" id="Phobius"/>
    </source>
</evidence>
<keyword evidence="1" id="KW-0812">Transmembrane</keyword>
<dbReference type="GeneID" id="42307998"/>
<keyword evidence="1" id="KW-1133">Transmembrane helix</keyword>
<sequence>MLELYWICLIIGVVFALITVLLGELIDSALDGLLDFLHLDFGHVLRPLVFIGGLVGFGGAGIVLTQVLLLAQIIVLGMSLIIGFIFAVLMYLVFIKPMQKAENTSGFSVRDLIGYPGEVITPIPAKGCGEVLLKVGAGHTNQIAESVTRSEIPNGVRIVVVDVGKDGTLYVTPFDES</sequence>
<keyword evidence="5" id="KW-1185">Reference proteome</keyword>
<dbReference type="InterPro" id="IPR058653">
    <property type="entry name" value="NfeD2_TM"/>
</dbReference>
<dbReference type="Proteomes" id="UP000037269">
    <property type="component" value="Unassembled WGS sequence"/>
</dbReference>
<feature type="domain" description="Membrane protein NfeD2 N-terminal transmembrane" evidence="2">
    <location>
        <begin position="3"/>
        <end position="103"/>
    </location>
</feature>
<dbReference type="Pfam" id="PF25842">
    <property type="entry name" value="NfeD_TM"/>
    <property type="match status" value="1"/>
</dbReference>
<dbReference type="RefSeq" id="WP_043067805.1">
    <property type="nucleotide sequence ID" value="NZ_BJOA01000026.1"/>
</dbReference>
<evidence type="ECO:0000313" key="6">
    <source>
        <dbReference type="Proteomes" id="UP000182836"/>
    </source>
</evidence>
<organism evidence="3 5">
    <name type="scientific">Aneurinibacillus migulanus</name>
    <name type="common">Bacillus migulanus</name>
    <dbReference type="NCBI Taxonomy" id="47500"/>
    <lineage>
        <taxon>Bacteria</taxon>
        <taxon>Bacillati</taxon>
        <taxon>Bacillota</taxon>
        <taxon>Bacilli</taxon>
        <taxon>Bacillales</taxon>
        <taxon>Paenibacillaceae</taxon>
        <taxon>Aneurinibacillus group</taxon>
        <taxon>Aneurinibacillus</taxon>
    </lineage>
</organism>